<proteinExistence type="predicted"/>
<name>A0ABT9RGD9_9ACTN</name>
<comment type="caution">
    <text evidence="1">The sequence shown here is derived from an EMBL/GenBank/DDBJ whole genome shotgun (WGS) entry which is preliminary data.</text>
</comment>
<gene>
    <name evidence="1" type="ORF">J2S55_007617</name>
</gene>
<reference evidence="1 2" key="1">
    <citation type="submission" date="2023-07" db="EMBL/GenBank/DDBJ databases">
        <title>Sequencing the genomes of 1000 actinobacteria strains.</title>
        <authorList>
            <person name="Klenk H.-P."/>
        </authorList>
    </citation>
    <scope>NUCLEOTIDE SEQUENCE [LARGE SCALE GENOMIC DNA]</scope>
    <source>
        <strain evidence="1 2">DSM 44109</strain>
    </source>
</reference>
<evidence type="ECO:0000313" key="2">
    <source>
        <dbReference type="Proteomes" id="UP001230426"/>
    </source>
</evidence>
<organism evidence="1 2">
    <name type="scientific">Streptosporangium brasiliense</name>
    <dbReference type="NCBI Taxonomy" id="47480"/>
    <lineage>
        <taxon>Bacteria</taxon>
        <taxon>Bacillati</taxon>
        <taxon>Actinomycetota</taxon>
        <taxon>Actinomycetes</taxon>
        <taxon>Streptosporangiales</taxon>
        <taxon>Streptosporangiaceae</taxon>
        <taxon>Streptosporangium</taxon>
    </lineage>
</organism>
<keyword evidence="2" id="KW-1185">Reference proteome</keyword>
<protein>
    <submittedName>
        <fullName evidence="1">Uncharacterized protein</fullName>
    </submittedName>
</protein>
<dbReference type="EMBL" id="JAUSRB010000002">
    <property type="protein sequence ID" value="MDP9868351.1"/>
    <property type="molecule type" value="Genomic_DNA"/>
</dbReference>
<sequence>MSETSSIESRWTRRLRLAAQTVLVIMGWGWW</sequence>
<dbReference type="Proteomes" id="UP001230426">
    <property type="component" value="Unassembled WGS sequence"/>
</dbReference>
<evidence type="ECO:0000313" key="1">
    <source>
        <dbReference type="EMBL" id="MDP9868351.1"/>
    </source>
</evidence>
<accession>A0ABT9RGD9</accession>